<evidence type="ECO:0000313" key="2">
    <source>
        <dbReference type="Proteomes" id="UP000186601"/>
    </source>
</evidence>
<dbReference type="EMBL" id="MLYV02000272">
    <property type="protein sequence ID" value="PSS22626.1"/>
    <property type="molecule type" value="Genomic_DNA"/>
</dbReference>
<dbReference type="AlphaFoldDB" id="A0A2R6R791"/>
<reference evidence="1 2" key="1">
    <citation type="submission" date="2018-02" db="EMBL/GenBank/DDBJ databases">
        <title>Genome sequence of the basidiomycete white-rot fungus Phlebia centrifuga.</title>
        <authorList>
            <person name="Granchi Z."/>
            <person name="Peng M."/>
            <person name="de Vries R.P."/>
            <person name="Hilden K."/>
            <person name="Makela M.R."/>
            <person name="Grigoriev I."/>
            <person name="Riley R."/>
        </authorList>
    </citation>
    <scope>NUCLEOTIDE SEQUENCE [LARGE SCALE GENOMIC DNA]</scope>
    <source>
        <strain evidence="1 2">FBCC195</strain>
    </source>
</reference>
<sequence>MSIFLPQGGYMSPMEREMRRGLEQSPEKNGKGKVAKYLRGGFAEAASRRFSGLRSDHKLWENELDLRLRATRRMKIIPELRLRIITILCKSPPPSARMPHAPIVILARCAVLRVSPQASIMDSTIKAHGNILMLFRVSETPSASKKLGENLEVFVWHPWHKVDLPAGLNISQDTNAAGVECDTSVWFCSRYHIPPAQDG</sequence>
<comment type="caution">
    <text evidence="1">The sequence shown here is derived from an EMBL/GenBank/DDBJ whole genome shotgun (WGS) entry which is preliminary data.</text>
</comment>
<organism evidence="1 2">
    <name type="scientific">Hermanssonia centrifuga</name>
    <dbReference type="NCBI Taxonomy" id="98765"/>
    <lineage>
        <taxon>Eukaryota</taxon>
        <taxon>Fungi</taxon>
        <taxon>Dikarya</taxon>
        <taxon>Basidiomycota</taxon>
        <taxon>Agaricomycotina</taxon>
        <taxon>Agaricomycetes</taxon>
        <taxon>Polyporales</taxon>
        <taxon>Meruliaceae</taxon>
        <taxon>Hermanssonia</taxon>
    </lineage>
</organism>
<dbReference type="STRING" id="98765.A0A2R6R791"/>
<evidence type="ECO:0000313" key="1">
    <source>
        <dbReference type="EMBL" id="PSS22626.1"/>
    </source>
</evidence>
<gene>
    <name evidence="1" type="ORF">PHLCEN_2v3053</name>
</gene>
<accession>A0A2R6R791</accession>
<protein>
    <submittedName>
        <fullName evidence="1">Uncharacterized protein</fullName>
    </submittedName>
</protein>
<keyword evidence="2" id="KW-1185">Reference proteome</keyword>
<dbReference type="OrthoDB" id="3215163at2759"/>
<proteinExistence type="predicted"/>
<dbReference type="Proteomes" id="UP000186601">
    <property type="component" value="Unassembled WGS sequence"/>
</dbReference>
<name>A0A2R6R791_9APHY</name>